<gene>
    <name evidence="1" type="ORF">BCV72DRAFT_125283</name>
</gene>
<name>A0A1X0R340_RHIZD</name>
<protein>
    <submittedName>
        <fullName evidence="1">Uncharacterized protein</fullName>
    </submittedName>
</protein>
<proteinExistence type="predicted"/>
<reference evidence="1" key="1">
    <citation type="journal article" date="2016" name="Proc. Natl. Acad. Sci. U.S.A.">
        <title>Lipid metabolic changes in an early divergent fungus govern the establishment of a mutualistic symbiosis with endobacteria.</title>
        <authorList>
            <person name="Lastovetsky O.A."/>
            <person name="Gaspar M.L."/>
            <person name="Mondo S.J."/>
            <person name="LaButti K.M."/>
            <person name="Sandor L."/>
            <person name="Grigoriev I.V."/>
            <person name="Henry S.A."/>
            <person name="Pawlowska T.E."/>
        </authorList>
    </citation>
    <scope>NUCLEOTIDE SEQUENCE [LARGE SCALE GENOMIC DNA]</scope>
    <source>
        <strain evidence="1">ATCC 52814</strain>
    </source>
</reference>
<accession>A0A1X0R340</accession>
<dbReference type="VEuPathDB" id="FungiDB:BCV72DRAFT_125283"/>
<dbReference type="EMBL" id="KV921924">
    <property type="protein sequence ID" value="ORE06401.1"/>
    <property type="molecule type" value="Genomic_DNA"/>
</dbReference>
<organism evidence="1">
    <name type="scientific">Rhizopus microsporus var. microsporus</name>
    <dbReference type="NCBI Taxonomy" id="86635"/>
    <lineage>
        <taxon>Eukaryota</taxon>
        <taxon>Fungi</taxon>
        <taxon>Fungi incertae sedis</taxon>
        <taxon>Mucoromycota</taxon>
        <taxon>Mucoromycotina</taxon>
        <taxon>Mucoromycetes</taxon>
        <taxon>Mucorales</taxon>
        <taxon>Mucorineae</taxon>
        <taxon>Rhizopodaceae</taxon>
        <taxon>Rhizopus</taxon>
    </lineage>
</organism>
<sequence>MLSSILSDSERSMTLRWTNKINNSAPLRPDAVVSSMVQHDILRNVSYGGVKVAKRSCNKAAFCLDLTRLSCFCKQAINDH</sequence>
<evidence type="ECO:0000313" key="1">
    <source>
        <dbReference type="EMBL" id="ORE06401.1"/>
    </source>
</evidence>
<dbReference type="AlphaFoldDB" id="A0A1X0R340"/>
<dbReference type="Proteomes" id="UP000242414">
    <property type="component" value="Unassembled WGS sequence"/>
</dbReference>